<dbReference type="EMBL" id="JANHOG010001652">
    <property type="protein sequence ID" value="KAJ3533680.1"/>
    <property type="molecule type" value="Genomic_DNA"/>
</dbReference>
<gene>
    <name evidence="1" type="ORF">NM688_g7247</name>
</gene>
<protein>
    <submittedName>
        <fullName evidence="1">Uncharacterized protein</fullName>
    </submittedName>
</protein>
<name>A0ACC1S7F5_9APHY</name>
<evidence type="ECO:0000313" key="1">
    <source>
        <dbReference type="EMBL" id="KAJ3533680.1"/>
    </source>
</evidence>
<accession>A0ACC1S7F5</accession>
<dbReference type="Proteomes" id="UP001148662">
    <property type="component" value="Unassembled WGS sequence"/>
</dbReference>
<comment type="caution">
    <text evidence="1">The sequence shown here is derived from an EMBL/GenBank/DDBJ whole genome shotgun (WGS) entry which is preliminary data.</text>
</comment>
<organism evidence="1 2">
    <name type="scientific">Phlebia brevispora</name>
    <dbReference type="NCBI Taxonomy" id="194682"/>
    <lineage>
        <taxon>Eukaryota</taxon>
        <taxon>Fungi</taxon>
        <taxon>Dikarya</taxon>
        <taxon>Basidiomycota</taxon>
        <taxon>Agaricomycotina</taxon>
        <taxon>Agaricomycetes</taxon>
        <taxon>Polyporales</taxon>
        <taxon>Meruliaceae</taxon>
        <taxon>Phlebia</taxon>
    </lineage>
</organism>
<sequence length="194" mass="22137">MVHLMYLGTNDPVYREAERRFRQGWKNKNKTYHIEGIFYIIQDGAVAQQHLANNRAYLQQVSRRVPNGAEQYLFHGTQRACHIGDDRNTWRELGPITCSAEASTPLAILLADGYVWNDHMHSKKHTMFLSNVVVGRTEKLYRKDRSRTAPSPGFDSVVAVTKSNGGSVNNPETVVYREDAILPSVVIVYTRKHH</sequence>
<proteinExistence type="predicted"/>
<reference evidence="1" key="1">
    <citation type="submission" date="2022-07" db="EMBL/GenBank/DDBJ databases">
        <title>Genome Sequence of Phlebia brevispora.</title>
        <authorList>
            <person name="Buettner E."/>
        </authorList>
    </citation>
    <scope>NUCLEOTIDE SEQUENCE</scope>
    <source>
        <strain evidence="1">MPL23</strain>
    </source>
</reference>
<keyword evidence="2" id="KW-1185">Reference proteome</keyword>
<evidence type="ECO:0000313" key="2">
    <source>
        <dbReference type="Proteomes" id="UP001148662"/>
    </source>
</evidence>